<comment type="pathway">
    <text evidence="10">Sulfur metabolism; glutathione biosynthesis; glutathione from L-cysteine and L-glutamate: step 2/2.</text>
</comment>
<keyword evidence="14" id="KW-1185">Reference proteome</keyword>
<dbReference type="NCBIfam" id="NF003573">
    <property type="entry name" value="PRK05246.1"/>
    <property type="match status" value="1"/>
</dbReference>
<dbReference type="AlphaFoldDB" id="A0A4P7P107"/>
<evidence type="ECO:0000313" key="14">
    <source>
        <dbReference type="Proteomes" id="UP000296201"/>
    </source>
</evidence>
<dbReference type="EC" id="6.3.2.3" evidence="10"/>
<dbReference type="Gene3D" id="3.40.50.20">
    <property type="match status" value="1"/>
</dbReference>
<evidence type="ECO:0000256" key="2">
    <source>
        <dbReference type="ARBA" id="ARBA00001946"/>
    </source>
</evidence>
<keyword evidence="8" id="KW-0460">Magnesium</keyword>
<keyword evidence="9" id="KW-0464">Manganese</keyword>
<reference evidence="13 14" key="1">
    <citation type="submission" date="2018-08" db="EMBL/GenBank/DDBJ databases">
        <title>Horizontal acquisition of hydrogen conversion ability and other habitat adaptations in Hydrogenovibrio crunogenus strains.</title>
        <authorList>
            <person name="Gonnella G."/>
            <person name="Adam N."/>
            <person name="Perner M."/>
        </authorList>
    </citation>
    <scope>NUCLEOTIDE SEQUENCE [LARGE SCALE GENOMIC DNA]</scope>
    <source>
        <strain evidence="13 14">SP-41</strain>
    </source>
</reference>
<feature type="coiled-coil region" evidence="11">
    <location>
        <begin position="307"/>
        <end position="337"/>
    </location>
</feature>
<feature type="domain" description="ATP-grasp" evidence="12">
    <location>
        <begin position="126"/>
        <end position="318"/>
    </location>
</feature>
<dbReference type="PANTHER" id="PTHR21621">
    <property type="entry name" value="RIBOSOMAL PROTEIN S6 MODIFICATION PROTEIN"/>
    <property type="match status" value="1"/>
</dbReference>
<dbReference type="Pfam" id="PF02955">
    <property type="entry name" value="GSH-S_ATP"/>
    <property type="match status" value="1"/>
</dbReference>
<dbReference type="SUPFAM" id="SSF56059">
    <property type="entry name" value="Glutathione synthetase ATP-binding domain-like"/>
    <property type="match status" value="1"/>
</dbReference>
<dbReference type="GO" id="GO:0005524">
    <property type="term" value="F:ATP binding"/>
    <property type="evidence" value="ECO:0007669"/>
    <property type="project" value="UniProtKB-UniRule"/>
</dbReference>
<name>A0A4P7P107_9GAMM</name>
<evidence type="ECO:0000256" key="3">
    <source>
        <dbReference type="ARBA" id="ARBA00022598"/>
    </source>
</evidence>
<dbReference type="EMBL" id="CP032096">
    <property type="protein sequence ID" value="QBZ83629.1"/>
    <property type="molecule type" value="Genomic_DNA"/>
</dbReference>
<dbReference type="PROSITE" id="PS50975">
    <property type="entry name" value="ATP_GRASP"/>
    <property type="match status" value="1"/>
</dbReference>
<dbReference type="Gene3D" id="3.30.470.20">
    <property type="entry name" value="ATP-grasp fold, B domain"/>
    <property type="match status" value="1"/>
</dbReference>
<evidence type="ECO:0000256" key="11">
    <source>
        <dbReference type="SAM" id="Coils"/>
    </source>
</evidence>
<keyword evidence="4 10" id="KW-0317">Glutathione biosynthesis</keyword>
<protein>
    <recommendedName>
        <fullName evidence="10">Glutathione synthetase</fullName>
        <ecNumber evidence="10">6.3.2.3</ecNumber>
    </recommendedName>
    <alternativeName>
        <fullName evidence="10">GSH synthetase</fullName>
        <shortName evidence="10">GSH-S</shortName>
        <shortName evidence="10">GSHase</shortName>
    </alternativeName>
    <alternativeName>
        <fullName evidence="10">Glutathione synthase</fullName>
    </alternativeName>
</protein>
<accession>A0A4P7P107</accession>
<comment type="catalytic activity">
    <reaction evidence="10">
        <text>gamma-L-glutamyl-L-cysteine + glycine + ATP = glutathione + ADP + phosphate + H(+)</text>
        <dbReference type="Rhea" id="RHEA:13557"/>
        <dbReference type="ChEBI" id="CHEBI:15378"/>
        <dbReference type="ChEBI" id="CHEBI:30616"/>
        <dbReference type="ChEBI" id="CHEBI:43474"/>
        <dbReference type="ChEBI" id="CHEBI:57305"/>
        <dbReference type="ChEBI" id="CHEBI:57925"/>
        <dbReference type="ChEBI" id="CHEBI:58173"/>
        <dbReference type="ChEBI" id="CHEBI:456216"/>
        <dbReference type="EC" id="6.3.2.3"/>
    </reaction>
</comment>
<dbReference type="RefSeq" id="WP_135796228.1">
    <property type="nucleotide sequence ID" value="NZ_CP032096.1"/>
</dbReference>
<evidence type="ECO:0000256" key="10">
    <source>
        <dbReference type="HAMAP-Rule" id="MF_00162"/>
    </source>
</evidence>
<dbReference type="HAMAP" id="MF_00162">
    <property type="entry name" value="GSH_S"/>
    <property type="match status" value="1"/>
</dbReference>
<dbReference type="GO" id="GO:0005737">
    <property type="term" value="C:cytoplasm"/>
    <property type="evidence" value="ECO:0007669"/>
    <property type="project" value="TreeGrafter"/>
</dbReference>
<dbReference type="Pfam" id="PF02951">
    <property type="entry name" value="GSH-S_N"/>
    <property type="match status" value="1"/>
</dbReference>
<dbReference type="InterPro" id="IPR004215">
    <property type="entry name" value="GSHS_N"/>
</dbReference>
<dbReference type="Proteomes" id="UP000296201">
    <property type="component" value="Chromosome"/>
</dbReference>
<dbReference type="InterPro" id="IPR004218">
    <property type="entry name" value="GSHS_ATP-bd"/>
</dbReference>
<keyword evidence="7 10" id="KW-0067">ATP-binding</keyword>
<keyword evidence="11" id="KW-0175">Coiled coil</keyword>
<dbReference type="OrthoDB" id="9785415at2"/>
<keyword evidence="3 10" id="KW-0436">Ligase</keyword>
<dbReference type="GO" id="GO:0046872">
    <property type="term" value="F:metal ion binding"/>
    <property type="evidence" value="ECO:0007669"/>
    <property type="project" value="UniProtKB-KW"/>
</dbReference>
<dbReference type="InterPro" id="IPR013815">
    <property type="entry name" value="ATP_grasp_subdomain_1"/>
</dbReference>
<evidence type="ECO:0000256" key="8">
    <source>
        <dbReference type="ARBA" id="ARBA00022842"/>
    </source>
</evidence>
<evidence type="ECO:0000313" key="13">
    <source>
        <dbReference type="EMBL" id="QBZ83629.1"/>
    </source>
</evidence>
<dbReference type="InterPro" id="IPR011761">
    <property type="entry name" value="ATP-grasp"/>
</dbReference>
<comment type="cofactor">
    <cofactor evidence="1">
        <name>Mn(2+)</name>
        <dbReference type="ChEBI" id="CHEBI:29035"/>
    </cofactor>
</comment>
<evidence type="ECO:0000256" key="9">
    <source>
        <dbReference type="ARBA" id="ARBA00023211"/>
    </source>
</evidence>
<evidence type="ECO:0000256" key="6">
    <source>
        <dbReference type="ARBA" id="ARBA00022741"/>
    </source>
</evidence>
<comment type="similarity">
    <text evidence="10">Belongs to the prokaryotic GSH synthase family.</text>
</comment>
<keyword evidence="6 10" id="KW-0547">Nucleotide-binding</keyword>
<dbReference type="InterPro" id="IPR016185">
    <property type="entry name" value="PreATP-grasp_dom_sf"/>
</dbReference>
<dbReference type="InterPro" id="IPR006284">
    <property type="entry name" value="Glut_synth_pro"/>
</dbReference>
<evidence type="ECO:0000256" key="4">
    <source>
        <dbReference type="ARBA" id="ARBA00022684"/>
    </source>
</evidence>
<gene>
    <name evidence="13" type="primary">gshB_1</name>
    <name evidence="10" type="synonym">gshB</name>
    <name evidence="13" type="ORF">GHNINEIG_01690</name>
</gene>
<dbReference type="Gene3D" id="3.30.1490.20">
    <property type="entry name" value="ATP-grasp fold, A domain"/>
    <property type="match status" value="1"/>
</dbReference>
<organism evidence="13 14">
    <name type="scientific">Hydrogenovibrio crunogenus</name>
    <dbReference type="NCBI Taxonomy" id="39765"/>
    <lineage>
        <taxon>Bacteria</taxon>
        <taxon>Pseudomonadati</taxon>
        <taxon>Pseudomonadota</taxon>
        <taxon>Gammaproteobacteria</taxon>
        <taxon>Thiotrichales</taxon>
        <taxon>Piscirickettsiaceae</taxon>
        <taxon>Hydrogenovibrio</taxon>
    </lineage>
</organism>
<evidence type="ECO:0000256" key="1">
    <source>
        <dbReference type="ARBA" id="ARBA00001936"/>
    </source>
</evidence>
<evidence type="ECO:0000259" key="12">
    <source>
        <dbReference type="PROSITE" id="PS50975"/>
    </source>
</evidence>
<keyword evidence="5" id="KW-0479">Metal-binding</keyword>
<evidence type="ECO:0000256" key="5">
    <source>
        <dbReference type="ARBA" id="ARBA00022723"/>
    </source>
</evidence>
<dbReference type="GO" id="GO:0004363">
    <property type="term" value="F:glutathione synthase activity"/>
    <property type="evidence" value="ECO:0007669"/>
    <property type="project" value="UniProtKB-UniRule"/>
</dbReference>
<comment type="cofactor">
    <cofactor evidence="2">
        <name>Mg(2+)</name>
        <dbReference type="ChEBI" id="CHEBI:18420"/>
    </cofactor>
</comment>
<sequence length="350" mass="39915">MNLGFIFEEWETITPAKNSTLRIIKECLERGHKVSILYPSNLTVRNNVTHGYVKRILPMEKIPDNILQFYKKVKFEQKMMPLHGLDCIMFRRDPPIDPMVFNFLDSVKNEVVIINDVDGMRKANNKLYTTTFNDPNNNFLPITHVSKSKEYIRQRIDDMPGDKVILKPLNASGGHGVIVLEKNAQTSINSILDFYIDSQNKSYVIVQEYIEGAEEGDVRVLMLNGKFIGAYNRKPPEGDVRANIQIGGTAHKYKMTDSQMAICRKIGPKLAADGLYFVGVDMIGDKILEVNVLNPGGITNVNALNKVKLHKNVVDFIEEKVNEKEEKHAELEFLLKRISEFRHAETYGEE</sequence>
<dbReference type="UniPathway" id="UPA00142">
    <property type="reaction ID" value="UER00210"/>
</dbReference>
<dbReference type="SUPFAM" id="SSF52440">
    <property type="entry name" value="PreATP-grasp domain"/>
    <property type="match status" value="1"/>
</dbReference>
<evidence type="ECO:0000256" key="7">
    <source>
        <dbReference type="ARBA" id="ARBA00022840"/>
    </source>
</evidence>
<dbReference type="PANTHER" id="PTHR21621:SF4">
    <property type="entry name" value="GLUTATHIONE SYNTHETASE"/>
    <property type="match status" value="1"/>
</dbReference>
<proteinExistence type="inferred from homology"/>